<comment type="caution">
    <text evidence="4">The sequence shown here is derived from an EMBL/GenBank/DDBJ whole genome shotgun (WGS) entry which is preliminary data.</text>
</comment>
<organism evidence="4 5">
    <name type="scientific">Salinimicrobium oceani</name>
    <dbReference type="NCBI Taxonomy" id="2722702"/>
    <lineage>
        <taxon>Bacteria</taxon>
        <taxon>Pseudomonadati</taxon>
        <taxon>Bacteroidota</taxon>
        <taxon>Flavobacteriia</taxon>
        <taxon>Flavobacteriales</taxon>
        <taxon>Flavobacteriaceae</taxon>
        <taxon>Salinimicrobium</taxon>
    </lineage>
</organism>
<dbReference type="InterPro" id="IPR036942">
    <property type="entry name" value="Beta-barrel_TonB_sf"/>
</dbReference>
<evidence type="ECO:0000313" key="5">
    <source>
        <dbReference type="Proteomes" id="UP000703674"/>
    </source>
</evidence>
<proteinExistence type="predicted"/>
<name>A0ABX1D5H9_9FLAO</name>
<dbReference type="SUPFAM" id="SSF56935">
    <property type="entry name" value="Porins"/>
    <property type="match status" value="1"/>
</dbReference>
<keyword evidence="5" id="KW-1185">Reference proteome</keyword>
<evidence type="ECO:0000256" key="3">
    <source>
        <dbReference type="ARBA" id="ARBA00023237"/>
    </source>
</evidence>
<keyword evidence="4" id="KW-0675">Receptor</keyword>
<evidence type="ECO:0000256" key="2">
    <source>
        <dbReference type="ARBA" id="ARBA00023136"/>
    </source>
</evidence>
<evidence type="ECO:0000256" key="1">
    <source>
        <dbReference type="ARBA" id="ARBA00004442"/>
    </source>
</evidence>
<feature type="non-terminal residue" evidence="4">
    <location>
        <position position="125"/>
    </location>
</feature>
<protein>
    <submittedName>
        <fullName evidence="4">TonB-dependent receptor</fullName>
    </submittedName>
</protein>
<dbReference type="EMBL" id="JAAVJR010000639">
    <property type="protein sequence ID" value="NJW54929.1"/>
    <property type="molecule type" value="Genomic_DNA"/>
</dbReference>
<evidence type="ECO:0000313" key="4">
    <source>
        <dbReference type="EMBL" id="NJW54929.1"/>
    </source>
</evidence>
<accession>A0ABX1D5H9</accession>
<keyword evidence="2" id="KW-0472">Membrane</keyword>
<dbReference type="Gene3D" id="2.40.170.20">
    <property type="entry name" value="TonB-dependent receptor, beta-barrel domain"/>
    <property type="match status" value="1"/>
</dbReference>
<dbReference type="Proteomes" id="UP000703674">
    <property type="component" value="Unassembled WGS sequence"/>
</dbReference>
<gene>
    <name evidence="4" type="ORF">HC175_18635</name>
</gene>
<keyword evidence="3" id="KW-0998">Cell outer membrane</keyword>
<reference evidence="4 5" key="1">
    <citation type="submission" date="2020-03" db="EMBL/GenBank/DDBJ databases">
        <title>Salinimicrobium sp. nov, isolated from SCS.</title>
        <authorList>
            <person name="Cao W.R."/>
        </authorList>
    </citation>
    <scope>NUCLEOTIDE SEQUENCE [LARGE SCALE GENOMIC DNA]</scope>
    <source>
        <strain evidence="5">J15B91</strain>
    </source>
</reference>
<comment type="subcellular location">
    <subcellularLocation>
        <location evidence="1">Cell outer membrane</location>
    </subcellularLocation>
</comment>
<sequence length="125" mass="14136">MQAIQNAAKAYVYGFEAGAKIKFNDRLKFTSQVSLTEGKEEQDDGTKAALRHAAPFFGNAHLVWENDDLRLDLFTEYNGEISAEDLAPSERDKAYLYALDENGDPYAPEWYTLNLSSQYQLGKML</sequence>